<protein>
    <submittedName>
        <fullName evidence="1">Uncharacterized protein</fullName>
    </submittedName>
</protein>
<name>A0A5J4RVV3_9ZZZZ</name>
<dbReference type="EMBL" id="SNRY01000733">
    <property type="protein sequence ID" value="KAA6337063.1"/>
    <property type="molecule type" value="Genomic_DNA"/>
</dbReference>
<gene>
    <name evidence="1" type="ORF">EZS27_014815</name>
</gene>
<reference evidence="1" key="1">
    <citation type="submission" date="2019-03" db="EMBL/GenBank/DDBJ databases">
        <title>Single cell metagenomics reveals metabolic interactions within the superorganism composed of flagellate Streblomastix strix and complex community of Bacteroidetes bacteria on its surface.</title>
        <authorList>
            <person name="Treitli S.C."/>
            <person name="Kolisko M."/>
            <person name="Husnik F."/>
            <person name="Keeling P."/>
            <person name="Hampl V."/>
        </authorList>
    </citation>
    <scope>NUCLEOTIDE SEQUENCE</scope>
    <source>
        <strain evidence="1">STM</strain>
    </source>
</reference>
<comment type="caution">
    <text evidence="1">The sequence shown here is derived from an EMBL/GenBank/DDBJ whole genome shotgun (WGS) entry which is preliminary data.</text>
</comment>
<accession>A0A5J4RVV3</accession>
<proteinExistence type="predicted"/>
<dbReference type="AlphaFoldDB" id="A0A5J4RVV3"/>
<evidence type="ECO:0000313" key="1">
    <source>
        <dbReference type="EMBL" id="KAA6337063.1"/>
    </source>
</evidence>
<sequence length="58" mass="6543">MYPIFIMKVCCVSSAVRIVAHSPTRRDTPKLEWEVVFNTEAQSMLVESVSLCLRASVL</sequence>
<organism evidence="1">
    <name type="scientific">termite gut metagenome</name>
    <dbReference type="NCBI Taxonomy" id="433724"/>
    <lineage>
        <taxon>unclassified sequences</taxon>
        <taxon>metagenomes</taxon>
        <taxon>organismal metagenomes</taxon>
    </lineage>
</organism>